<accession>A0A165E9U8</accession>
<evidence type="ECO:0000313" key="3">
    <source>
        <dbReference type="Proteomes" id="UP000076842"/>
    </source>
</evidence>
<feature type="signal peptide" evidence="1">
    <location>
        <begin position="1"/>
        <end position="21"/>
    </location>
</feature>
<dbReference type="InParanoid" id="A0A165E9U8"/>
<dbReference type="AlphaFoldDB" id="A0A165E9U8"/>
<organism evidence="2 3">
    <name type="scientific">Calocera cornea HHB12733</name>
    <dbReference type="NCBI Taxonomy" id="1353952"/>
    <lineage>
        <taxon>Eukaryota</taxon>
        <taxon>Fungi</taxon>
        <taxon>Dikarya</taxon>
        <taxon>Basidiomycota</taxon>
        <taxon>Agaricomycotina</taxon>
        <taxon>Dacrymycetes</taxon>
        <taxon>Dacrymycetales</taxon>
        <taxon>Dacrymycetaceae</taxon>
        <taxon>Calocera</taxon>
    </lineage>
</organism>
<gene>
    <name evidence="2" type="ORF">CALCODRAFT_499931</name>
</gene>
<evidence type="ECO:0000256" key="1">
    <source>
        <dbReference type="SAM" id="SignalP"/>
    </source>
</evidence>
<reference evidence="2 3" key="1">
    <citation type="journal article" date="2016" name="Mol. Biol. Evol.">
        <title>Comparative Genomics of Early-Diverging Mushroom-Forming Fungi Provides Insights into the Origins of Lignocellulose Decay Capabilities.</title>
        <authorList>
            <person name="Nagy L.G."/>
            <person name="Riley R."/>
            <person name="Tritt A."/>
            <person name="Adam C."/>
            <person name="Daum C."/>
            <person name="Floudas D."/>
            <person name="Sun H."/>
            <person name="Yadav J.S."/>
            <person name="Pangilinan J."/>
            <person name="Larsson K.H."/>
            <person name="Matsuura K."/>
            <person name="Barry K."/>
            <person name="Labutti K."/>
            <person name="Kuo R."/>
            <person name="Ohm R.A."/>
            <person name="Bhattacharya S.S."/>
            <person name="Shirouzu T."/>
            <person name="Yoshinaga Y."/>
            <person name="Martin F.M."/>
            <person name="Grigoriev I.V."/>
            <person name="Hibbett D.S."/>
        </authorList>
    </citation>
    <scope>NUCLEOTIDE SEQUENCE [LARGE SCALE GENOMIC DNA]</scope>
    <source>
        <strain evidence="2 3">HHB12733</strain>
    </source>
</reference>
<evidence type="ECO:0000313" key="2">
    <source>
        <dbReference type="EMBL" id="KZT54408.1"/>
    </source>
</evidence>
<feature type="chain" id="PRO_5007857106" evidence="1">
    <location>
        <begin position="22"/>
        <end position="76"/>
    </location>
</feature>
<protein>
    <submittedName>
        <fullName evidence="2">Uncharacterized protein</fullName>
    </submittedName>
</protein>
<keyword evidence="1" id="KW-0732">Signal</keyword>
<sequence length="76" mass="8078">MQFLPTSVVAVVAVLLATVLAGPIPLSPDHDPSRPHEDAWCGGEHCIDYRREYAGEVAREGPTVDAYCNGAPCGDI</sequence>
<dbReference type="EMBL" id="KV424015">
    <property type="protein sequence ID" value="KZT54408.1"/>
    <property type="molecule type" value="Genomic_DNA"/>
</dbReference>
<proteinExistence type="predicted"/>
<name>A0A165E9U8_9BASI</name>
<keyword evidence="3" id="KW-1185">Reference proteome</keyword>
<dbReference type="Proteomes" id="UP000076842">
    <property type="component" value="Unassembled WGS sequence"/>
</dbReference>